<reference evidence="1 2" key="1">
    <citation type="submission" date="2018-07" db="EMBL/GenBank/DDBJ databases">
        <title>New species, Clostridium PI-S10-A1B.</title>
        <authorList>
            <person name="Krishna G."/>
            <person name="Summeta K."/>
            <person name="Shikha S."/>
            <person name="Prabhu P.B."/>
            <person name="Suresh K."/>
        </authorList>
    </citation>
    <scope>NUCLEOTIDE SEQUENCE [LARGE SCALE GENOMIC DNA]</scope>
    <source>
        <strain evidence="1 2">PI-S10-A1B</strain>
    </source>
</reference>
<organism evidence="1 2">
    <name type="scientific">Lacrimispora amygdalina</name>
    <dbReference type="NCBI Taxonomy" id="253257"/>
    <lineage>
        <taxon>Bacteria</taxon>
        <taxon>Bacillati</taxon>
        <taxon>Bacillota</taxon>
        <taxon>Clostridia</taxon>
        <taxon>Lachnospirales</taxon>
        <taxon>Lachnospiraceae</taxon>
        <taxon>Lacrimispora</taxon>
    </lineage>
</organism>
<evidence type="ECO:0000313" key="2">
    <source>
        <dbReference type="Proteomes" id="UP000260680"/>
    </source>
</evidence>
<evidence type="ECO:0000313" key="1">
    <source>
        <dbReference type="EMBL" id="RFZ78241.1"/>
    </source>
</evidence>
<dbReference type="Proteomes" id="UP000260680">
    <property type="component" value="Unassembled WGS sequence"/>
</dbReference>
<name>A0A3E2NBI3_9FIRM</name>
<dbReference type="OrthoDB" id="2062291at2"/>
<dbReference type="AlphaFoldDB" id="A0A3E2NBI3"/>
<proteinExistence type="predicted"/>
<protein>
    <submittedName>
        <fullName evidence="1">Uncharacterized protein</fullName>
    </submittedName>
</protein>
<gene>
    <name evidence="1" type="ORF">DS742_14100</name>
</gene>
<sequence length="112" mass="13529">MLRYETEANVIVSIDLQNGYTVIAMARWDNEKKKYYTTLRLHENSVEKWDLIEEAANVEMESDMKTIKRDMAQYVTDLLTDGFFKKYIDRYEYELKCFDRGFEIMEKERKGK</sequence>
<accession>A0A3E2NBI3</accession>
<comment type="caution">
    <text evidence="1">The sequence shown here is derived from an EMBL/GenBank/DDBJ whole genome shotgun (WGS) entry which is preliminary data.</text>
</comment>
<dbReference type="RefSeq" id="WP_117417615.1">
    <property type="nucleotide sequence ID" value="NZ_QOHO01000043.1"/>
</dbReference>
<dbReference type="EMBL" id="QOHO01000043">
    <property type="protein sequence ID" value="RFZ78241.1"/>
    <property type="molecule type" value="Genomic_DNA"/>
</dbReference>